<feature type="binding site" evidence="9">
    <location>
        <position position="67"/>
    </location>
    <ligand>
        <name>Zn(2+)</name>
        <dbReference type="ChEBI" id="CHEBI:29105"/>
    </ligand>
</feature>
<dbReference type="UniPathway" id="UPA00041">
    <property type="reaction ID" value="UER00436"/>
</dbReference>
<dbReference type="HAMAP" id="MF_00067">
    <property type="entry name" value="GmhA"/>
    <property type="match status" value="1"/>
</dbReference>
<reference evidence="11" key="2">
    <citation type="submission" date="2006-01" db="EMBL/GenBank/DDBJ databases">
        <authorList>
            <person name="Genoscope"/>
        </authorList>
    </citation>
    <scope>NUCLEOTIDE SEQUENCE</scope>
</reference>
<feature type="domain" description="SIS" evidence="10">
    <location>
        <begin position="43"/>
        <end position="202"/>
    </location>
</feature>
<evidence type="ECO:0000313" key="11">
    <source>
        <dbReference type="EMBL" id="CAJ74063.1"/>
    </source>
</evidence>
<gene>
    <name evidence="9 11" type="primary">gmhA</name>
    <name evidence="11" type="ORF">kuste3303</name>
</gene>
<comment type="function">
    <text evidence="9">Catalyzes the isomerization of sedoheptulose 7-phosphate in D-glycero-D-manno-heptose 7-phosphate.</text>
</comment>
<dbReference type="GO" id="GO:0005975">
    <property type="term" value="P:carbohydrate metabolic process"/>
    <property type="evidence" value="ECO:0007669"/>
    <property type="project" value="UniProtKB-UniRule"/>
</dbReference>
<evidence type="ECO:0000256" key="4">
    <source>
        <dbReference type="ARBA" id="ARBA00022490"/>
    </source>
</evidence>
<feature type="binding site" evidence="9">
    <location>
        <position position="71"/>
    </location>
    <ligand>
        <name>Zn(2+)</name>
        <dbReference type="ChEBI" id="CHEBI:29105"/>
    </ligand>
</feature>
<keyword evidence="7 9" id="KW-0413">Isomerase</keyword>
<evidence type="ECO:0000256" key="8">
    <source>
        <dbReference type="ARBA" id="ARBA00023277"/>
    </source>
</evidence>
<evidence type="ECO:0000256" key="3">
    <source>
        <dbReference type="ARBA" id="ARBA00009894"/>
    </source>
</evidence>
<dbReference type="InterPro" id="IPR050099">
    <property type="entry name" value="SIS_GmhA/DiaA_subfam"/>
</dbReference>
<dbReference type="PANTHER" id="PTHR30390:SF6">
    <property type="entry name" value="DNAA INITIATOR-ASSOCIATING PROTEIN DIAA"/>
    <property type="match status" value="1"/>
</dbReference>
<feature type="binding site" evidence="9">
    <location>
        <position position="178"/>
    </location>
    <ligand>
        <name>Zn(2+)</name>
        <dbReference type="ChEBI" id="CHEBI:29105"/>
    </ligand>
</feature>
<comment type="subcellular location">
    <subcellularLocation>
        <location evidence="2 9">Cytoplasm</location>
    </subcellularLocation>
</comment>
<evidence type="ECO:0000256" key="2">
    <source>
        <dbReference type="ARBA" id="ARBA00004496"/>
    </source>
</evidence>
<evidence type="ECO:0000256" key="1">
    <source>
        <dbReference type="ARBA" id="ARBA00000348"/>
    </source>
</evidence>
<comment type="catalytic activity">
    <reaction evidence="1 9">
        <text>2 D-sedoheptulose 7-phosphate = D-glycero-alpha-D-manno-heptose 7-phosphate + D-glycero-beta-D-manno-heptose 7-phosphate</text>
        <dbReference type="Rhea" id="RHEA:27489"/>
        <dbReference type="ChEBI" id="CHEBI:57483"/>
        <dbReference type="ChEBI" id="CHEBI:60203"/>
        <dbReference type="ChEBI" id="CHEBI:60204"/>
        <dbReference type="EC" id="5.3.1.28"/>
    </reaction>
</comment>
<dbReference type="CDD" id="cd05006">
    <property type="entry name" value="SIS_GmhA"/>
    <property type="match status" value="1"/>
</dbReference>
<keyword evidence="5 9" id="KW-0479">Metal-binding</keyword>
<feature type="binding site" evidence="9">
    <location>
        <position position="71"/>
    </location>
    <ligand>
        <name>substrate</name>
    </ligand>
</feature>
<comment type="miscellaneous">
    <text evidence="9">The reaction produces a racemic mixture of D-glycero-alpha-D-manno-heptose 7-phosphate and D-glycero-beta-D-manno-heptose 7-phosphate.</text>
</comment>
<proteinExistence type="inferred from homology"/>
<dbReference type="GO" id="GO:0008968">
    <property type="term" value="F:D-sedoheptulose 7-phosphate isomerase activity"/>
    <property type="evidence" value="ECO:0007669"/>
    <property type="project" value="UniProtKB-UniRule"/>
</dbReference>
<comment type="similarity">
    <text evidence="3 9">Belongs to the SIS family. GmhA subfamily.</text>
</comment>
<dbReference type="InterPro" id="IPR035461">
    <property type="entry name" value="GmhA/DiaA"/>
</dbReference>
<dbReference type="InterPro" id="IPR001347">
    <property type="entry name" value="SIS_dom"/>
</dbReference>
<feature type="binding site" evidence="9">
    <location>
        <begin position="58"/>
        <end position="60"/>
    </location>
    <ligand>
        <name>substrate</name>
    </ligand>
</feature>
<comment type="pathway">
    <text evidence="9">Carbohydrate biosynthesis; D-glycero-D-manno-heptose 7-phosphate biosynthesis; D-glycero-alpha-D-manno-heptose 7-phosphate and D-glycero-beta-D-manno-heptose 7-phosphate from sedoheptulose 7-phosphate: step 1/1.</text>
</comment>
<sequence length="202" mass="22244">MIYMKTQELFMNDIEYQLQESIDTIKKLLSTHVEIVRDVADVIVRAFKNNNFMYLMGNGGSAADAQHIAGEMIGRFKMNRRPLPAIAITTDSSVMTAIANDFGYDLCFSRQVEALVKAGDIVLAFTTSGNSKNILNAVKIARDLKAITVGFTGMGGGLLKNEVDFCIKVPSSNTPRIQECHITIGHILCSLIEKDIFGHVPE</sequence>
<keyword evidence="4 9" id="KW-0963">Cytoplasm</keyword>
<comment type="cofactor">
    <cofactor evidence="9">
        <name>Zn(2+)</name>
        <dbReference type="ChEBI" id="CHEBI:29105"/>
    </cofactor>
    <text evidence="9">Binds 1 zinc ion per subunit.</text>
</comment>
<dbReference type="GO" id="GO:0005737">
    <property type="term" value="C:cytoplasm"/>
    <property type="evidence" value="ECO:0007669"/>
    <property type="project" value="UniProtKB-SubCell"/>
</dbReference>
<dbReference type="GO" id="GO:0008270">
    <property type="term" value="F:zinc ion binding"/>
    <property type="evidence" value="ECO:0007669"/>
    <property type="project" value="UniProtKB-UniRule"/>
</dbReference>
<organism evidence="11">
    <name type="scientific">Kuenenia stuttgartiensis</name>
    <dbReference type="NCBI Taxonomy" id="174633"/>
    <lineage>
        <taxon>Bacteria</taxon>
        <taxon>Pseudomonadati</taxon>
        <taxon>Planctomycetota</taxon>
        <taxon>Candidatus Brocadiia</taxon>
        <taxon>Candidatus Brocadiales</taxon>
        <taxon>Candidatus Brocadiaceae</taxon>
        <taxon>Candidatus Kuenenia</taxon>
    </lineage>
</organism>
<keyword evidence="8 9" id="KW-0119">Carbohydrate metabolism</keyword>
<dbReference type="GO" id="GO:0097367">
    <property type="term" value="F:carbohydrate derivative binding"/>
    <property type="evidence" value="ECO:0007669"/>
    <property type="project" value="InterPro"/>
</dbReference>
<name>Q1Q225_KUEST</name>
<keyword evidence="6 9" id="KW-0862">Zinc</keyword>
<evidence type="ECO:0000256" key="5">
    <source>
        <dbReference type="ARBA" id="ARBA00022723"/>
    </source>
</evidence>
<reference evidence="11" key="1">
    <citation type="journal article" date="2006" name="Nature">
        <title>Deciphering the evolution and metabolism of an anammox bacterium from a community genome.</title>
        <authorList>
            <person name="Strous M."/>
            <person name="Pelletier E."/>
            <person name="Mangenot S."/>
            <person name="Rattei T."/>
            <person name="Lehner A."/>
            <person name="Taylor M.W."/>
            <person name="Horn M."/>
            <person name="Daims H."/>
            <person name="Bartol-Mavel D."/>
            <person name="Wincker P."/>
            <person name="Barbe V."/>
            <person name="Fonknechten N."/>
            <person name="Vallenet D."/>
            <person name="Segurens B."/>
            <person name="Schenowitz-Truong C."/>
            <person name="Medigue C."/>
            <person name="Collingro A."/>
            <person name="Snel B."/>
            <person name="Dutilh B.E."/>
            <person name="OpDenCamp H.J.M."/>
            <person name="vanDerDrift C."/>
            <person name="Cirpus I."/>
            <person name="vanDePas-Schoonen K.T."/>
            <person name="Harhangi H.R."/>
            <person name="vanNiftrik L."/>
            <person name="Schmid M."/>
            <person name="Keltjens J."/>
            <person name="vanDeVossenberg J."/>
            <person name="Kartal B."/>
            <person name="Meier H."/>
            <person name="Frishman D."/>
            <person name="Huynen M.A."/>
            <person name="Mewes H."/>
            <person name="Weissenbach J."/>
            <person name="Jetten M.S.M."/>
            <person name="Wagner M."/>
            <person name="LePaslier D."/>
        </authorList>
    </citation>
    <scope>NUCLEOTIDE SEQUENCE</scope>
</reference>
<dbReference type="AlphaFoldDB" id="Q1Q225"/>
<feature type="binding site" evidence="9">
    <location>
        <begin position="100"/>
        <end position="101"/>
    </location>
    <ligand>
        <name>substrate</name>
    </ligand>
</feature>
<protein>
    <recommendedName>
        <fullName evidence="9">Phosphoheptose isomerase</fullName>
        <ecNumber evidence="9">5.3.1.28</ecNumber>
    </recommendedName>
    <alternativeName>
        <fullName evidence="9">Sedoheptulose 7-phosphate isomerase</fullName>
    </alternativeName>
</protein>
<dbReference type="GO" id="GO:2001061">
    <property type="term" value="P:D-glycero-D-manno-heptose 7-phosphate biosynthetic process"/>
    <property type="evidence" value="ECO:0007669"/>
    <property type="project" value="UniProtKB-UniPathway"/>
</dbReference>
<dbReference type="SUPFAM" id="SSF53697">
    <property type="entry name" value="SIS domain"/>
    <property type="match status" value="1"/>
</dbReference>
<dbReference type="Gene3D" id="3.40.50.10490">
    <property type="entry name" value="Glucose-6-phosphate isomerase like protein, domain 1"/>
    <property type="match status" value="1"/>
</dbReference>
<feature type="binding site" evidence="9">
    <location>
        <position position="131"/>
    </location>
    <ligand>
        <name>substrate</name>
    </ligand>
</feature>
<evidence type="ECO:0000256" key="7">
    <source>
        <dbReference type="ARBA" id="ARBA00023235"/>
    </source>
</evidence>
<feature type="binding site" evidence="9">
    <location>
        <begin position="126"/>
        <end position="128"/>
    </location>
    <ligand>
        <name>substrate</name>
    </ligand>
</feature>
<evidence type="ECO:0000256" key="6">
    <source>
        <dbReference type="ARBA" id="ARBA00022833"/>
    </source>
</evidence>
<feature type="binding site" evidence="9">
    <location>
        <position position="178"/>
    </location>
    <ligand>
        <name>substrate</name>
    </ligand>
</feature>
<dbReference type="InterPro" id="IPR004515">
    <property type="entry name" value="Phosphoheptose_Isoase"/>
</dbReference>
<dbReference type="InterPro" id="IPR046348">
    <property type="entry name" value="SIS_dom_sf"/>
</dbReference>
<accession>Q1Q225</accession>
<dbReference type="EMBL" id="CT573071">
    <property type="protein sequence ID" value="CAJ74063.1"/>
    <property type="molecule type" value="Genomic_DNA"/>
</dbReference>
<evidence type="ECO:0000259" key="10">
    <source>
        <dbReference type="PROSITE" id="PS51464"/>
    </source>
</evidence>
<feature type="binding site" evidence="9">
    <location>
        <position position="186"/>
    </location>
    <ligand>
        <name>Zn(2+)</name>
        <dbReference type="ChEBI" id="CHEBI:29105"/>
    </ligand>
</feature>
<dbReference type="Pfam" id="PF13580">
    <property type="entry name" value="SIS_2"/>
    <property type="match status" value="1"/>
</dbReference>
<dbReference type="EC" id="5.3.1.28" evidence="9"/>
<evidence type="ECO:0000256" key="9">
    <source>
        <dbReference type="HAMAP-Rule" id="MF_00067"/>
    </source>
</evidence>
<dbReference type="PANTHER" id="PTHR30390">
    <property type="entry name" value="SEDOHEPTULOSE 7-PHOSPHATE ISOMERASE / DNAA INITIATOR-ASSOCIATING FACTOR FOR REPLICATION INITIATION"/>
    <property type="match status" value="1"/>
</dbReference>
<dbReference type="PROSITE" id="PS51464">
    <property type="entry name" value="SIS"/>
    <property type="match status" value="1"/>
</dbReference>